<proteinExistence type="predicted"/>
<keyword evidence="2" id="KW-1185">Reference proteome</keyword>
<gene>
    <name evidence="1" type="ORF">ACFPYJ_18035</name>
</gene>
<sequence length="72" mass="8072">MKKYLFAYKVKSSDKSWESSIIAESEEKARTAIIAKIADFEFTDESEIELGELLAIKEANGNQYIECEGCSA</sequence>
<accession>A0ABW0W1Y6</accession>
<evidence type="ECO:0000313" key="2">
    <source>
        <dbReference type="Proteomes" id="UP001596047"/>
    </source>
</evidence>
<dbReference type="Proteomes" id="UP001596047">
    <property type="component" value="Unassembled WGS sequence"/>
</dbReference>
<organism evidence="1 2">
    <name type="scientific">Paenibacillus solisilvae</name>
    <dbReference type="NCBI Taxonomy" id="2486751"/>
    <lineage>
        <taxon>Bacteria</taxon>
        <taxon>Bacillati</taxon>
        <taxon>Bacillota</taxon>
        <taxon>Bacilli</taxon>
        <taxon>Bacillales</taxon>
        <taxon>Paenibacillaceae</taxon>
        <taxon>Paenibacillus</taxon>
    </lineage>
</organism>
<comment type="caution">
    <text evidence="1">The sequence shown here is derived from an EMBL/GenBank/DDBJ whole genome shotgun (WGS) entry which is preliminary data.</text>
</comment>
<evidence type="ECO:0000313" key="1">
    <source>
        <dbReference type="EMBL" id="MFC5650974.1"/>
    </source>
</evidence>
<dbReference type="RefSeq" id="WP_379189563.1">
    <property type="nucleotide sequence ID" value="NZ_JBHSOW010000065.1"/>
</dbReference>
<reference evidence="2" key="1">
    <citation type="journal article" date="2019" name="Int. J. Syst. Evol. Microbiol.">
        <title>The Global Catalogue of Microorganisms (GCM) 10K type strain sequencing project: providing services to taxonomists for standard genome sequencing and annotation.</title>
        <authorList>
            <consortium name="The Broad Institute Genomics Platform"/>
            <consortium name="The Broad Institute Genome Sequencing Center for Infectious Disease"/>
            <person name="Wu L."/>
            <person name="Ma J."/>
        </authorList>
    </citation>
    <scope>NUCLEOTIDE SEQUENCE [LARGE SCALE GENOMIC DNA]</scope>
    <source>
        <strain evidence="2">CGMCC 1.3240</strain>
    </source>
</reference>
<name>A0ABW0W1Y6_9BACL</name>
<dbReference type="EMBL" id="JBHSOW010000065">
    <property type="protein sequence ID" value="MFC5650974.1"/>
    <property type="molecule type" value="Genomic_DNA"/>
</dbReference>
<protein>
    <submittedName>
        <fullName evidence="1">Uncharacterized protein</fullName>
    </submittedName>
</protein>